<dbReference type="PANTHER" id="PTHR33446">
    <property type="entry name" value="PROTEIN TONB-RELATED"/>
    <property type="match status" value="1"/>
</dbReference>
<feature type="transmembrane region" description="Helical" evidence="10">
    <location>
        <begin position="39"/>
        <end position="61"/>
    </location>
</feature>
<proteinExistence type="inferred from homology"/>
<reference evidence="12 13" key="1">
    <citation type="submission" date="2019-03" db="EMBL/GenBank/DDBJ databases">
        <title>Genomic Encyclopedia of Type Strains, Phase IV (KMG-IV): sequencing the most valuable type-strain genomes for metagenomic binning, comparative biology and taxonomic classification.</title>
        <authorList>
            <person name="Goeker M."/>
        </authorList>
    </citation>
    <scope>NUCLEOTIDE SEQUENCE [LARGE SCALE GENOMIC DNA]</scope>
    <source>
        <strain evidence="12 13">DSM 26377</strain>
    </source>
</reference>
<keyword evidence="8 10" id="KW-1133">Transmembrane helix</keyword>
<protein>
    <submittedName>
        <fullName evidence="12">Outer membrane transport energization protein TonB</fullName>
    </submittedName>
</protein>
<evidence type="ECO:0000256" key="6">
    <source>
        <dbReference type="ARBA" id="ARBA00022692"/>
    </source>
</evidence>
<keyword evidence="5" id="KW-0997">Cell inner membrane</keyword>
<evidence type="ECO:0000256" key="5">
    <source>
        <dbReference type="ARBA" id="ARBA00022519"/>
    </source>
</evidence>
<dbReference type="Pfam" id="PF03544">
    <property type="entry name" value="TonB_C"/>
    <property type="match status" value="1"/>
</dbReference>
<evidence type="ECO:0000313" key="12">
    <source>
        <dbReference type="EMBL" id="TDU31699.1"/>
    </source>
</evidence>
<feature type="domain" description="TonB C-terminal" evidence="11">
    <location>
        <begin position="144"/>
        <end position="235"/>
    </location>
</feature>
<evidence type="ECO:0000256" key="1">
    <source>
        <dbReference type="ARBA" id="ARBA00004383"/>
    </source>
</evidence>
<keyword evidence="4" id="KW-1003">Cell membrane</keyword>
<evidence type="ECO:0000259" key="11">
    <source>
        <dbReference type="PROSITE" id="PS52015"/>
    </source>
</evidence>
<dbReference type="OrthoDB" id="9792439at2"/>
<evidence type="ECO:0000313" key="13">
    <source>
        <dbReference type="Proteomes" id="UP000295341"/>
    </source>
</evidence>
<comment type="similarity">
    <text evidence="2">Belongs to the TonB family.</text>
</comment>
<evidence type="ECO:0000256" key="10">
    <source>
        <dbReference type="SAM" id="Phobius"/>
    </source>
</evidence>
<dbReference type="SUPFAM" id="SSF74653">
    <property type="entry name" value="TolA/TonB C-terminal domain"/>
    <property type="match status" value="1"/>
</dbReference>
<organism evidence="12 13">
    <name type="scientific">Panacagrimonas perspica</name>
    <dbReference type="NCBI Taxonomy" id="381431"/>
    <lineage>
        <taxon>Bacteria</taxon>
        <taxon>Pseudomonadati</taxon>
        <taxon>Pseudomonadota</taxon>
        <taxon>Gammaproteobacteria</taxon>
        <taxon>Nevskiales</taxon>
        <taxon>Nevskiaceae</taxon>
        <taxon>Panacagrimonas</taxon>
    </lineage>
</organism>
<dbReference type="NCBIfam" id="TIGR01352">
    <property type="entry name" value="tonB_Cterm"/>
    <property type="match status" value="1"/>
</dbReference>
<keyword evidence="13" id="KW-1185">Reference proteome</keyword>
<keyword evidence="3" id="KW-0813">Transport</keyword>
<dbReference type="AlphaFoldDB" id="A0A4R7PDL4"/>
<keyword evidence="6 10" id="KW-0812">Transmembrane</keyword>
<dbReference type="Proteomes" id="UP000295341">
    <property type="component" value="Unassembled WGS sequence"/>
</dbReference>
<dbReference type="GO" id="GO:0005886">
    <property type="term" value="C:plasma membrane"/>
    <property type="evidence" value="ECO:0007669"/>
    <property type="project" value="UniProtKB-SubCell"/>
</dbReference>
<dbReference type="InterPro" id="IPR051045">
    <property type="entry name" value="TonB-dependent_transducer"/>
</dbReference>
<evidence type="ECO:0000256" key="7">
    <source>
        <dbReference type="ARBA" id="ARBA00022927"/>
    </source>
</evidence>
<dbReference type="GO" id="GO:0055085">
    <property type="term" value="P:transmembrane transport"/>
    <property type="evidence" value="ECO:0007669"/>
    <property type="project" value="InterPro"/>
</dbReference>
<dbReference type="PROSITE" id="PS52015">
    <property type="entry name" value="TONB_CTD"/>
    <property type="match status" value="1"/>
</dbReference>
<evidence type="ECO:0000256" key="8">
    <source>
        <dbReference type="ARBA" id="ARBA00022989"/>
    </source>
</evidence>
<keyword evidence="9 10" id="KW-0472">Membrane</keyword>
<sequence length="235" mass="25115">MEYAYRPPGPQVPLKFAPPELGPSAVFGQFAESDPQRRLVGIGSVVVLHLLVIWGLASGLARQVVELLPLPIETRIIEERVVPDEAPPPPPPKLEVPPPPFIPPPEIFIATPPPAPAAITVVAEEPPPPTPEPVAAAPQRQVARVAPEVRAKNCAEPEYPAASQRLGETGSVRLALLVGTDGKVKESRVERSSGFPRLDEAAVAGLSRCRFTPGSVDGVPESAWAQIRYTFRGAR</sequence>
<name>A0A4R7PDL4_9GAMM</name>
<dbReference type="InterPro" id="IPR006260">
    <property type="entry name" value="TonB/TolA_C"/>
</dbReference>
<gene>
    <name evidence="12" type="ORF">DFR24_1078</name>
</gene>
<evidence type="ECO:0000256" key="4">
    <source>
        <dbReference type="ARBA" id="ARBA00022475"/>
    </source>
</evidence>
<comment type="caution">
    <text evidence="12">The sequence shown here is derived from an EMBL/GenBank/DDBJ whole genome shotgun (WGS) entry which is preliminary data.</text>
</comment>
<dbReference type="PANTHER" id="PTHR33446:SF2">
    <property type="entry name" value="PROTEIN TONB"/>
    <property type="match status" value="1"/>
</dbReference>
<evidence type="ECO:0000256" key="3">
    <source>
        <dbReference type="ARBA" id="ARBA00022448"/>
    </source>
</evidence>
<dbReference type="GO" id="GO:0015031">
    <property type="term" value="P:protein transport"/>
    <property type="evidence" value="ECO:0007669"/>
    <property type="project" value="UniProtKB-KW"/>
</dbReference>
<comment type="subcellular location">
    <subcellularLocation>
        <location evidence="1">Cell inner membrane</location>
        <topology evidence="1">Single-pass membrane protein</topology>
        <orientation evidence="1">Periplasmic side</orientation>
    </subcellularLocation>
</comment>
<evidence type="ECO:0000256" key="9">
    <source>
        <dbReference type="ARBA" id="ARBA00023136"/>
    </source>
</evidence>
<dbReference type="Gene3D" id="3.30.1150.10">
    <property type="match status" value="1"/>
</dbReference>
<dbReference type="EMBL" id="SOBT01000008">
    <property type="protein sequence ID" value="TDU31699.1"/>
    <property type="molecule type" value="Genomic_DNA"/>
</dbReference>
<dbReference type="InterPro" id="IPR037682">
    <property type="entry name" value="TonB_C"/>
</dbReference>
<dbReference type="RefSeq" id="WP_133880264.1">
    <property type="nucleotide sequence ID" value="NZ_MWIN01000012.1"/>
</dbReference>
<accession>A0A4R7PDL4</accession>
<keyword evidence="7" id="KW-0653">Protein transport</keyword>
<evidence type="ECO:0000256" key="2">
    <source>
        <dbReference type="ARBA" id="ARBA00006555"/>
    </source>
</evidence>